<name>F8F325_GRAC1</name>
<dbReference type="RefSeq" id="WP_013969224.1">
    <property type="nucleotide sequence ID" value="NC_015732.1"/>
</dbReference>
<dbReference type="KEGG" id="scd:Spica_1791"/>
<dbReference type="PROSITE" id="PS51257">
    <property type="entry name" value="PROKAR_LIPOPROTEIN"/>
    <property type="match status" value="1"/>
</dbReference>
<dbReference type="OrthoDB" id="5507683at2"/>
<evidence type="ECO:0000313" key="1">
    <source>
        <dbReference type="EMBL" id="AEJ19933.1"/>
    </source>
</evidence>
<sequence length="400" mass="46195">MNKYIVFLSLAILMISGCTTNYGKEFLERQAQNIEDILKTDTISDTTNGSYSYIINPFDIFYEKNDIHIMLYFLNHPKYESIEAMINDADTTQIRVILTKHDQTQIDYLNNQDKLNRIISDGTIRKTYFAEIEYKKEIIELKPAISMSFRTADQEMIDFYLSCSSAPSKKFAGLTNPEGHSAETSFPIMFREMSALANDKSKIIIDGKNYEIPVLVNIPIFFKGMKGYYSELFKMAVIRTGEKKLDITQYPSKIALGEKWVYSNGTNETEYVISRLENGYIEISSKMFLVRGIVKNNSIGILSVSTYPSNNEGSMLIQFEKPIFSNLSMVVETNFRINIDSHEDLITGKLIYDNNQLTQRFRLMPNEPSWARKRNIQIEVQNDNNKVKWTSTIQRESEVF</sequence>
<organism evidence="1 2">
    <name type="scientific">Gracilinema caldarium (strain ATCC 51460 / DSM 7334 / H1)</name>
    <name type="common">Treponema caldarium</name>
    <dbReference type="NCBI Taxonomy" id="744872"/>
    <lineage>
        <taxon>Bacteria</taxon>
        <taxon>Pseudomonadati</taxon>
        <taxon>Spirochaetota</taxon>
        <taxon>Spirochaetia</taxon>
        <taxon>Spirochaetales</taxon>
        <taxon>Breznakiellaceae</taxon>
        <taxon>Gracilinema</taxon>
    </lineage>
</organism>
<protein>
    <submittedName>
        <fullName evidence="1">Uncharacterized protein</fullName>
    </submittedName>
</protein>
<reference evidence="2" key="1">
    <citation type="journal article" date="2013" name="Stand. Genomic Sci.">
        <title>Genome sequence of the thermophilic fresh-water bacterium Spirochaeta caldaria type strain (H1(T)), reclassification of Spirochaeta caldaria, Spirochaeta stenostrepta, and Spirochaeta zuelzerae in the genus Treponema as Treponema caldaria comb. nov., Treponema stenostrepta comb. nov., and Treponema zuelzerae comb. nov., and emendation of the genus Treponema.</title>
        <authorList>
            <person name="Abt B."/>
            <person name="Goker M."/>
            <person name="Scheuner C."/>
            <person name="Han C."/>
            <person name="Lu M."/>
            <person name="Misra M."/>
            <person name="Lapidus A."/>
            <person name="Nolan M."/>
            <person name="Lucas S."/>
            <person name="Hammon N."/>
            <person name="Deshpande S."/>
            <person name="Cheng J.F."/>
            <person name="Tapia R."/>
            <person name="Goodwin L.A."/>
            <person name="Pitluck S."/>
            <person name="Liolios K."/>
            <person name="Pagani I."/>
            <person name="Ivanova N."/>
            <person name="Mavromatis K."/>
            <person name="Mikhailova N."/>
            <person name="Huntemann M."/>
            <person name="Pati A."/>
            <person name="Chen A."/>
            <person name="Palaniappan K."/>
            <person name="Land M."/>
            <person name="Hauser L."/>
            <person name="Jeffries C.D."/>
            <person name="Rohde M."/>
            <person name="Spring S."/>
            <person name="Gronow S."/>
            <person name="Detter J.C."/>
            <person name="Bristow J."/>
            <person name="Eisen J.A."/>
            <person name="Markowitz V."/>
            <person name="Hugenholtz P."/>
            <person name="Kyrpides N.C."/>
            <person name="Woyke T."/>
            <person name="Klenk H.P."/>
        </authorList>
    </citation>
    <scope>NUCLEOTIDE SEQUENCE</scope>
    <source>
        <strain evidence="2">ATCC 51460 / DSM 7334 / H1</strain>
    </source>
</reference>
<accession>F8F325</accession>
<proteinExistence type="predicted"/>
<dbReference type="HOGENOM" id="CLU_688749_0_0_12"/>
<keyword evidence="2" id="KW-1185">Reference proteome</keyword>
<dbReference type="Proteomes" id="UP000000503">
    <property type="component" value="Chromosome"/>
</dbReference>
<dbReference type="STRING" id="744872.Spica_1791"/>
<dbReference type="EMBL" id="CP002868">
    <property type="protein sequence ID" value="AEJ19933.1"/>
    <property type="molecule type" value="Genomic_DNA"/>
</dbReference>
<evidence type="ECO:0000313" key="2">
    <source>
        <dbReference type="Proteomes" id="UP000000503"/>
    </source>
</evidence>
<dbReference type="AlphaFoldDB" id="F8F325"/>
<dbReference type="eggNOG" id="ENOG5033Y47">
    <property type="taxonomic scope" value="Bacteria"/>
</dbReference>
<gene>
    <name evidence="1" type="ordered locus">Spica_1791</name>
</gene>